<gene>
    <name evidence="1" type="ORF">MAR_022816</name>
</gene>
<evidence type="ECO:0000313" key="2">
    <source>
        <dbReference type="Proteomes" id="UP001164746"/>
    </source>
</evidence>
<dbReference type="Proteomes" id="UP001164746">
    <property type="component" value="Chromosome 3"/>
</dbReference>
<proteinExistence type="predicted"/>
<sequence length="132" mass="15279">MQPVAYQPSPLIKKKGSSVYMSDDNSVTYREECTEEKKAMMFCYRFLPLGEDDYEATKVIVQDFLTLLTNQVTVSYQSLRQYNKRLYRGEAFYDQDVAIQLVGIEYPPEICYAETCQSKKICNTKPCVCKGF</sequence>
<reference evidence="1" key="1">
    <citation type="submission" date="2022-11" db="EMBL/GenBank/DDBJ databases">
        <title>Centuries of genome instability and evolution in soft-shell clam transmissible cancer (bioRxiv).</title>
        <authorList>
            <person name="Hart S.F.M."/>
            <person name="Yonemitsu M.A."/>
            <person name="Giersch R.M."/>
            <person name="Beal B.F."/>
            <person name="Arriagada G."/>
            <person name="Davis B.W."/>
            <person name="Ostrander E.A."/>
            <person name="Goff S.P."/>
            <person name="Metzger M.J."/>
        </authorList>
    </citation>
    <scope>NUCLEOTIDE SEQUENCE</scope>
    <source>
        <strain evidence="1">MELC-2E11</strain>
        <tissue evidence="1">Siphon/mantle</tissue>
    </source>
</reference>
<organism evidence="1 2">
    <name type="scientific">Mya arenaria</name>
    <name type="common">Soft-shell clam</name>
    <dbReference type="NCBI Taxonomy" id="6604"/>
    <lineage>
        <taxon>Eukaryota</taxon>
        <taxon>Metazoa</taxon>
        <taxon>Spiralia</taxon>
        <taxon>Lophotrochozoa</taxon>
        <taxon>Mollusca</taxon>
        <taxon>Bivalvia</taxon>
        <taxon>Autobranchia</taxon>
        <taxon>Heteroconchia</taxon>
        <taxon>Euheterodonta</taxon>
        <taxon>Imparidentia</taxon>
        <taxon>Neoheterodontei</taxon>
        <taxon>Myida</taxon>
        <taxon>Myoidea</taxon>
        <taxon>Myidae</taxon>
        <taxon>Mya</taxon>
    </lineage>
</organism>
<name>A0ABY7DQR0_MYAAR</name>
<protein>
    <submittedName>
        <fullName evidence="1">Uncharacterized protein</fullName>
    </submittedName>
</protein>
<keyword evidence="2" id="KW-1185">Reference proteome</keyword>
<accession>A0ABY7DQR0</accession>
<dbReference type="EMBL" id="CP111014">
    <property type="protein sequence ID" value="WAQ98443.1"/>
    <property type="molecule type" value="Genomic_DNA"/>
</dbReference>
<evidence type="ECO:0000313" key="1">
    <source>
        <dbReference type="EMBL" id="WAQ98443.1"/>
    </source>
</evidence>